<feature type="compositionally biased region" description="Polar residues" evidence="5">
    <location>
        <begin position="71"/>
        <end position="84"/>
    </location>
</feature>
<feature type="region of interest" description="Disordered" evidence="5">
    <location>
        <begin position="17"/>
        <end position="92"/>
    </location>
</feature>
<evidence type="ECO:0000256" key="4">
    <source>
        <dbReference type="ARBA" id="ARBA00022833"/>
    </source>
</evidence>
<name>A0A8H6R6G3_9PEZI</name>
<dbReference type="CDD" id="cd20335">
    <property type="entry name" value="BRcat_RBR"/>
    <property type="match status" value="1"/>
</dbReference>
<evidence type="ECO:0000256" key="1">
    <source>
        <dbReference type="ARBA" id="ARBA00022723"/>
    </source>
</evidence>
<dbReference type="Pfam" id="PF01485">
    <property type="entry name" value="IBR"/>
    <property type="match status" value="1"/>
</dbReference>
<evidence type="ECO:0000313" key="8">
    <source>
        <dbReference type="Proteomes" id="UP000660729"/>
    </source>
</evidence>
<protein>
    <recommendedName>
        <fullName evidence="6">IBR domain-containing protein</fullName>
    </recommendedName>
</protein>
<evidence type="ECO:0000313" key="7">
    <source>
        <dbReference type="EMBL" id="KAF7185269.1"/>
    </source>
</evidence>
<keyword evidence="1" id="KW-0479">Metal-binding</keyword>
<dbReference type="Proteomes" id="UP000660729">
    <property type="component" value="Unassembled WGS sequence"/>
</dbReference>
<proteinExistence type="predicted"/>
<evidence type="ECO:0000256" key="5">
    <source>
        <dbReference type="SAM" id="MobiDB-lite"/>
    </source>
</evidence>
<gene>
    <name evidence="7" type="ORF">HII31_13544</name>
</gene>
<keyword evidence="2" id="KW-0863">Zinc-finger</keyword>
<organism evidence="7 8">
    <name type="scientific">Pseudocercospora fuligena</name>
    <dbReference type="NCBI Taxonomy" id="685502"/>
    <lineage>
        <taxon>Eukaryota</taxon>
        <taxon>Fungi</taxon>
        <taxon>Dikarya</taxon>
        <taxon>Ascomycota</taxon>
        <taxon>Pezizomycotina</taxon>
        <taxon>Dothideomycetes</taxon>
        <taxon>Dothideomycetidae</taxon>
        <taxon>Mycosphaerellales</taxon>
        <taxon>Mycosphaerellaceae</taxon>
        <taxon>Pseudocercospora</taxon>
    </lineage>
</organism>
<sequence length="260" mass="28490">MRYVWLSQTDEHLAFHNESAQSHGENDITDELQTIGSSRTSEHIDRPQPGPSKVNNISINNAAPELHAADANSSKPIDPTNTNEPPKVPDLPPPKTCLTCLDQIPPGIKFHSSVNDLSLWPPKCCPTTPFSMHVARKILGVSLVNELNERAEELKDKKRVYCCVPDCGAYISMRNRDLMGDLARCEKCGGSMCLLCKSTSHPGKGCRDDEETRKFLELAEREGYRKCKGCGTVCELMGVTPAVTNSATSAEQRIGVVAVL</sequence>
<accession>A0A8H6R6G3</accession>
<dbReference type="SUPFAM" id="SSF57850">
    <property type="entry name" value="RING/U-box"/>
    <property type="match status" value="1"/>
</dbReference>
<keyword evidence="8" id="KW-1185">Reference proteome</keyword>
<keyword evidence="4" id="KW-0862">Zinc</keyword>
<reference evidence="7" key="1">
    <citation type="submission" date="2020-04" db="EMBL/GenBank/DDBJ databases">
        <title>Draft genome resource of the tomato pathogen Pseudocercospora fuligena.</title>
        <authorList>
            <person name="Zaccaron A."/>
        </authorList>
    </citation>
    <scope>NUCLEOTIDE SEQUENCE</scope>
    <source>
        <strain evidence="7">PF001</strain>
    </source>
</reference>
<dbReference type="AlphaFoldDB" id="A0A8H6R6G3"/>
<dbReference type="InterPro" id="IPR002867">
    <property type="entry name" value="IBR_dom"/>
</dbReference>
<feature type="domain" description="IBR" evidence="6">
    <location>
        <begin position="155"/>
        <end position="206"/>
    </location>
</feature>
<evidence type="ECO:0000256" key="3">
    <source>
        <dbReference type="ARBA" id="ARBA00022786"/>
    </source>
</evidence>
<dbReference type="EMBL" id="JABCIY010000342">
    <property type="protein sequence ID" value="KAF7185269.1"/>
    <property type="molecule type" value="Genomic_DNA"/>
</dbReference>
<evidence type="ECO:0000256" key="2">
    <source>
        <dbReference type="ARBA" id="ARBA00022771"/>
    </source>
</evidence>
<dbReference type="OrthoDB" id="9977870at2759"/>
<comment type="caution">
    <text evidence="7">The sequence shown here is derived from an EMBL/GenBank/DDBJ whole genome shotgun (WGS) entry which is preliminary data.</text>
</comment>
<dbReference type="GO" id="GO:0008270">
    <property type="term" value="F:zinc ion binding"/>
    <property type="evidence" value="ECO:0007669"/>
    <property type="project" value="UniProtKB-KW"/>
</dbReference>
<keyword evidence="3" id="KW-0833">Ubl conjugation pathway</keyword>
<evidence type="ECO:0000259" key="6">
    <source>
        <dbReference type="Pfam" id="PF01485"/>
    </source>
</evidence>